<feature type="domain" description="Tetracyclin repressor-like C-terminal" evidence="1">
    <location>
        <begin position="77"/>
        <end position="207"/>
    </location>
</feature>
<dbReference type="InterPro" id="IPR036271">
    <property type="entry name" value="Tet_transcr_reg_TetR-rel_C_sf"/>
</dbReference>
<dbReference type="Pfam" id="PF17931">
    <property type="entry name" value="TetR_C_23"/>
    <property type="match status" value="1"/>
</dbReference>
<dbReference type="EMBL" id="JBHRYQ010000001">
    <property type="protein sequence ID" value="MFC3813052.1"/>
    <property type="molecule type" value="Genomic_DNA"/>
</dbReference>
<evidence type="ECO:0000259" key="1">
    <source>
        <dbReference type="Pfam" id="PF17931"/>
    </source>
</evidence>
<comment type="caution">
    <text evidence="2">The sequence shown here is derived from an EMBL/GenBank/DDBJ whole genome shotgun (WGS) entry which is preliminary data.</text>
</comment>
<dbReference type="Proteomes" id="UP001595616">
    <property type="component" value="Unassembled WGS sequence"/>
</dbReference>
<proteinExistence type="predicted"/>
<reference evidence="3" key="1">
    <citation type="journal article" date="2019" name="Int. J. Syst. Evol. Microbiol.">
        <title>The Global Catalogue of Microorganisms (GCM) 10K type strain sequencing project: providing services to taxonomists for standard genome sequencing and annotation.</title>
        <authorList>
            <consortium name="The Broad Institute Genomics Platform"/>
            <consortium name="The Broad Institute Genome Sequencing Center for Infectious Disease"/>
            <person name="Wu L."/>
            <person name="Ma J."/>
        </authorList>
    </citation>
    <scope>NUCLEOTIDE SEQUENCE [LARGE SCALE GENOMIC DNA]</scope>
    <source>
        <strain evidence="3">CECT 7956</strain>
    </source>
</reference>
<dbReference type="SUPFAM" id="SSF48498">
    <property type="entry name" value="Tetracyclin repressor-like, C-terminal domain"/>
    <property type="match status" value="1"/>
</dbReference>
<name>A0ABV7Z3W6_9BACT</name>
<evidence type="ECO:0000313" key="2">
    <source>
        <dbReference type="EMBL" id="MFC3813052.1"/>
    </source>
</evidence>
<protein>
    <submittedName>
        <fullName evidence="2">TetR family transcriptional regulator C-terminal domain-containing protein</fullName>
    </submittedName>
</protein>
<dbReference type="InterPro" id="IPR041673">
    <property type="entry name" value="TetR_C_23"/>
</dbReference>
<keyword evidence="3" id="KW-1185">Reference proteome</keyword>
<gene>
    <name evidence="2" type="ORF">ACFOOI_20475</name>
</gene>
<sequence length="212" mass="25151">MKNKIKESYVLFVLNHGHEPESIYKFAKDLELTEAEFYENFNSFKQINAEIWKGYFENTMANIKAEEVFDSYIVREKLLSFFYTLIEEMKGNRSFILKGYETLEKPLNMKKNAELADAKRVFVDFINELVIEGQETREVESRPIPQITAKYPEWIWMLALSIIDFWIKDDSKLFEKTDTLIEKSVNTTMDWMARTPLDSLFDLGKFLFQNRA</sequence>
<evidence type="ECO:0000313" key="3">
    <source>
        <dbReference type="Proteomes" id="UP001595616"/>
    </source>
</evidence>
<organism evidence="2 3">
    <name type="scientific">Lacihabitans lacunae</name>
    <dbReference type="NCBI Taxonomy" id="1028214"/>
    <lineage>
        <taxon>Bacteria</taxon>
        <taxon>Pseudomonadati</taxon>
        <taxon>Bacteroidota</taxon>
        <taxon>Cytophagia</taxon>
        <taxon>Cytophagales</taxon>
        <taxon>Leadbetterellaceae</taxon>
        <taxon>Lacihabitans</taxon>
    </lineage>
</organism>
<accession>A0ABV7Z3W6</accession>
<dbReference type="RefSeq" id="WP_379839958.1">
    <property type="nucleotide sequence ID" value="NZ_JBHRYQ010000001.1"/>
</dbReference>